<organism evidence="2 3">
    <name type="scientific">Sphingobium amiense</name>
    <dbReference type="NCBI Taxonomy" id="135719"/>
    <lineage>
        <taxon>Bacteria</taxon>
        <taxon>Pseudomonadati</taxon>
        <taxon>Pseudomonadota</taxon>
        <taxon>Alphaproteobacteria</taxon>
        <taxon>Sphingomonadales</taxon>
        <taxon>Sphingomonadaceae</taxon>
        <taxon>Sphingobium</taxon>
    </lineage>
</organism>
<dbReference type="EMBL" id="AP018664">
    <property type="protein sequence ID" value="BBD98031.1"/>
    <property type="molecule type" value="Genomic_DNA"/>
</dbReference>
<dbReference type="AlphaFoldDB" id="A0A494W1F5"/>
<dbReference type="Proteomes" id="UP000279959">
    <property type="component" value="Chromosome"/>
</dbReference>
<dbReference type="KEGG" id="sami:SAMIE_1015320"/>
<dbReference type="RefSeq" id="WP_066697612.1">
    <property type="nucleotide sequence ID" value="NZ_AP018664.1"/>
</dbReference>
<accession>A0A494W1F5</accession>
<evidence type="ECO:0000313" key="3">
    <source>
        <dbReference type="Proteomes" id="UP000279959"/>
    </source>
</evidence>
<name>A0A494W1F5_9SPHN</name>
<proteinExistence type="predicted"/>
<feature type="region of interest" description="Disordered" evidence="1">
    <location>
        <begin position="118"/>
        <end position="159"/>
    </location>
</feature>
<protein>
    <submittedName>
        <fullName evidence="2">Uncharacterized protein</fullName>
    </submittedName>
</protein>
<gene>
    <name evidence="2" type="ORF">SAMIE_1015320</name>
</gene>
<keyword evidence="3" id="KW-1185">Reference proteome</keyword>
<sequence>MSKSHGHQQVALLDGLVKRAEAKQAGLSKQAMVMSYGFEDETQLNHAIQALTDAGAIAIDIDGRFPSFRIFRKKIKAALPLSRPIFLSAGSPVLAAEKGSDAVDWKKVSRAIDVARRNAPVEPPVPPESALPQTAPTSPPVPPAQQEPARAASGTIPRSNQISFKLTPEDVRWISDQYDQCADDAESFSAFCRGIFVTELKRLQSAGTVEPKSGAVEAALKLETEREQIVPFYIGFRLPKEDFNWLVDEMDRSGQSTALPAFARDMLLAEMDRRRSPESRKHKISAQVLRAAREEGLDLDTFVTSLIEVGLTAREMNRRGV</sequence>
<evidence type="ECO:0000256" key="1">
    <source>
        <dbReference type="SAM" id="MobiDB-lite"/>
    </source>
</evidence>
<evidence type="ECO:0000313" key="2">
    <source>
        <dbReference type="EMBL" id="BBD98031.1"/>
    </source>
</evidence>
<reference evidence="2 3" key="1">
    <citation type="submission" date="2018-05" db="EMBL/GenBank/DDBJ databases">
        <title>Complete Genome Sequence of the Nonylphenol-Degrading Bacterium Sphingobium amiense DSM 16289T.</title>
        <authorList>
            <person name="Ootsuka M."/>
            <person name="Nishizawa T."/>
            <person name="Ohta H."/>
        </authorList>
    </citation>
    <scope>NUCLEOTIDE SEQUENCE [LARGE SCALE GENOMIC DNA]</scope>
    <source>
        <strain evidence="2 3">DSM 16289</strain>
    </source>
</reference>